<dbReference type="AlphaFoldDB" id="A0AAD9ICZ6"/>
<organism evidence="7 8">
    <name type="scientific">Prototheca wickerhamii</name>
    <dbReference type="NCBI Taxonomy" id="3111"/>
    <lineage>
        <taxon>Eukaryota</taxon>
        <taxon>Viridiplantae</taxon>
        <taxon>Chlorophyta</taxon>
        <taxon>core chlorophytes</taxon>
        <taxon>Trebouxiophyceae</taxon>
        <taxon>Chlorellales</taxon>
        <taxon>Chlorellaceae</taxon>
        <taxon>Prototheca</taxon>
    </lineage>
</organism>
<name>A0AAD9ICZ6_PROWI</name>
<comment type="subcellular location">
    <subcellularLocation>
        <location evidence="1">Mitochondrion</location>
    </subcellularLocation>
</comment>
<proteinExistence type="inferred from homology"/>
<evidence type="ECO:0000256" key="5">
    <source>
        <dbReference type="SAM" id="MobiDB-lite"/>
    </source>
</evidence>
<feature type="domain" description="Ribosomal protein mS38 C-terminal" evidence="6">
    <location>
        <begin position="55"/>
        <end position="81"/>
    </location>
</feature>
<dbReference type="SMART" id="SM01155">
    <property type="entry name" value="DUF1713"/>
    <property type="match status" value="1"/>
</dbReference>
<evidence type="ECO:0000259" key="6">
    <source>
        <dbReference type="SMART" id="SM01155"/>
    </source>
</evidence>
<dbReference type="GO" id="GO:0005739">
    <property type="term" value="C:mitochondrion"/>
    <property type="evidence" value="ECO:0007669"/>
    <property type="project" value="UniProtKB-SubCell"/>
</dbReference>
<evidence type="ECO:0000313" key="8">
    <source>
        <dbReference type="Proteomes" id="UP001255856"/>
    </source>
</evidence>
<feature type="compositionally biased region" description="Basic residues" evidence="5">
    <location>
        <begin position="60"/>
        <end position="81"/>
    </location>
</feature>
<protein>
    <recommendedName>
        <fullName evidence="4">Small ribosomal subunit protein mS38</fullName>
    </recommendedName>
</protein>
<comment type="caution">
    <text evidence="7">The sequence shown here is derived from an EMBL/GenBank/DDBJ whole genome shotgun (WGS) entry which is preliminary data.</text>
</comment>
<comment type="similarity">
    <text evidence="3">Belongs to the mitochondrion-specific ribosomal protein mS38 family.</text>
</comment>
<reference evidence="7" key="1">
    <citation type="submission" date="2021-01" db="EMBL/GenBank/DDBJ databases">
        <authorList>
            <person name="Eckstrom K.M.E."/>
        </authorList>
    </citation>
    <scope>NUCLEOTIDE SEQUENCE</scope>
    <source>
        <strain evidence="7">UVCC 0001</strain>
    </source>
</reference>
<evidence type="ECO:0000313" key="7">
    <source>
        <dbReference type="EMBL" id="KAK2075561.1"/>
    </source>
</evidence>
<feature type="region of interest" description="Disordered" evidence="5">
    <location>
        <begin position="54"/>
        <end position="81"/>
    </location>
</feature>
<accession>A0AAD9ICZ6</accession>
<dbReference type="CDD" id="cd23699">
    <property type="entry name" value="At5g63150_CTD"/>
    <property type="match status" value="1"/>
</dbReference>
<keyword evidence="8" id="KW-1185">Reference proteome</keyword>
<dbReference type="Proteomes" id="UP001255856">
    <property type="component" value="Unassembled WGS sequence"/>
</dbReference>
<evidence type="ECO:0000256" key="2">
    <source>
        <dbReference type="ARBA" id="ARBA00023128"/>
    </source>
</evidence>
<evidence type="ECO:0000256" key="4">
    <source>
        <dbReference type="ARBA" id="ARBA00035682"/>
    </source>
</evidence>
<dbReference type="EMBL" id="JASFZW010000014">
    <property type="protein sequence ID" value="KAK2075561.1"/>
    <property type="molecule type" value="Genomic_DNA"/>
</dbReference>
<sequence>MQQIQPLRMSDAWASPLAIHYLVNSSAGLTPLCVADVETGLEALQAGEGAGPAMYADSVRRKRKHKMNKHKHRKRLKLQRQ</sequence>
<dbReference type="InterPro" id="IPR013177">
    <property type="entry name" value="Ribosomal_mS38_C"/>
</dbReference>
<dbReference type="PANTHER" id="PTHR32035:SF3">
    <property type="entry name" value="SMALL RIBOSOMAL SUBUNIT PROTEIN MS38"/>
    <property type="match status" value="1"/>
</dbReference>
<dbReference type="Pfam" id="PF08213">
    <property type="entry name" value="COX24_C"/>
    <property type="match status" value="1"/>
</dbReference>
<evidence type="ECO:0000256" key="1">
    <source>
        <dbReference type="ARBA" id="ARBA00004173"/>
    </source>
</evidence>
<keyword evidence="2" id="KW-0496">Mitochondrion</keyword>
<gene>
    <name evidence="7" type="ORF">QBZ16_001669</name>
</gene>
<evidence type="ECO:0000256" key="3">
    <source>
        <dbReference type="ARBA" id="ARBA00035647"/>
    </source>
</evidence>
<dbReference type="PANTHER" id="PTHR32035">
    <property type="entry name" value="AURORA KINASE A-INTERACTING PROTEIN"/>
    <property type="match status" value="1"/>
</dbReference>